<organism evidence="17 18">
    <name type="scientific">Brassicogethes aeneus</name>
    <name type="common">Rape pollen beetle</name>
    <name type="synonym">Meligethes aeneus</name>
    <dbReference type="NCBI Taxonomy" id="1431903"/>
    <lineage>
        <taxon>Eukaryota</taxon>
        <taxon>Metazoa</taxon>
        <taxon>Ecdysozoa</taxon>
        <taxon>Arthropoda</taxon>
        <taxon>Hexapoda</taxon>
        <taxon>Insecta</taxon>
        <taxon>Pterygota</taxon>
        <taxon>Neoptera</taxon>
        <taxon>Endopterygota</taxon>
        <taxon>Coleoptera</taxon>
        <taxon>Polyphaga</taxon>
        <taxon>Cucujiformia</taxon>
        <taxon>Nitidulidae</taxon>
        <taxon>Meligethinae</taxon>
        <taxon>Brassicogethes</taxon>
    </lineage>
</organism>
<keyword evidence="9 14" id="KW-0460">Magnesium</keyword>
<feature type="active site" description="Phosphoserine intermediate" evidence="13">
    <location>
        <position position="126"/>
    </location>
</feature>
<feature type="binding site" evidence="14">
    <location>
        <position position="189"/>
    </location>
    <ligand>
        <name>Mg(2+)</name>
        <dbReference type="ChEBI" id="CHEBI:18420"/>
    </ligand>
</feature>
<evidence type="ECO:0000256" key="1">
    <source>
        <dbReference type="ARBA" id="ARBA00004609"/>
    </source>
</evidence>
<dbReference type="GO" id="GO:0046872">
    <property type="term" value="F:metal ion binding"/>
    <property type="evidence" value="ECO:0007669"/>
    <property type="project" value="UniProtKB-KW"/>
</dbReference>
<feature type="binding site" evidence="14">
    <location>
        <position position="82"/>
    </location>
    <ligand>
        <name>Mg(2+)</name>
        <dbReference type="ChEBI" id="CHEBI:18420"/>
    </ligand>
</feature>
<comment type="cofactor">
    <cofactor evidence="14">
        <name>Zn(2+)</name>
        <dbReference type="ChEBI" id="CHEBI:29105"/>
    </cofactor>
    <text evidence="14">Binds 2 Zn(2+) ions.</text>
</comment>
<dbReference type="PRINTS" id="PR00113">
    <property type="entry name" value="ALKPHPHTASE"/>
</dbReference>
<keyword evidence="16" id="KW-0732">Signal</keyword>
<dbReference type="PANTHER" id="PTHR11596:SF91">
    <property type="entry name" value="ALKALINE PHOSPHATASE-RELATED"/>
    <property type="match status" value="1"/>
</dbReference>
<dbReference type="CDD" id="cd16012">
    <property type="entry name" value="ALP"/>
    <property type="match status" value="1"/>
</dbReference>
<feature type="binding site" evidence="14">
    <location>
        <position position="353"/>
    </location>
    <ligand>
        <name>Zn(2+)</name>
        <dbReference type="ChEBI" id="CHEBI:29105"/>
        <label>1</label>
    </ligand>
</feature>
<feature type="binding site" evidence="14">
    <location>
        <position position="191"/>
    </location>
    <ligand>
        <name>Mg(2+)</name>
        <dbReference type="ChEBI" id="CHEBI:18420"/>
    </ligand>
</feature>
<name>A0A9P0BIG6_BRAAE</name>
<comment type="cofactor">
    <cofactor evidence="14">
        <name>Mg(2+)</name>
        <dbReference type="ChEBI" id="CHEBI:18420"/>
    </cofactor>
    <text evidence="14">Binds 1 Mg(2+) ion.</text>
</comment>
<gene>
    <name evidence="17" type="ORF">MELIAE_LOCUS12564</name>
</gene>
<evidence type="ECO:0000256" key="10">
    <source>
        <dbReference type="ARBA" id="ARBA00023136"/>
    </source>
</evidence>
<dbReference type="EC" id="3.1.3.1" evidence="3"/>
<dbReference type="SMART" id="SM00098">
    <property type="entry name" value="alkPPc"/>
    <property type="match status" value="1"/>
</dbReference>
<dbReference type="SUPFAM" id="SSF53649">
    <property type="entry name" value="Alkaline phosphatase-like"/>
    <property type="match status" value="1"/>
</dbReference>
<dbReference type="GO" id="GO:0005886">
    <property type="term" value="C:plasma membrane"/>
    <property type="evidence" value="ECO:0007669"/>
    <property type="project" value="UniProtKB-SubCell"/>
</dbReference>
<dbReference type="OrthoDB" id="5818554at2759"/>
<evidence type="ECO:0000256" key="14">
    <source>
        <dbReference type="PIRSR" id="PIRSR601952-2"/>
    </source>
</evidence>
<proteinExistence type="inferred from homology"/>
<evidence type="ECO:0000256" key="7">
    <source>
        <dbReference type="ARBA" id="ARBA00022801"/>
    </source>
</evidence>
<reference evidence="17" key="1">
    <citation type="submission" date="2021-12" db="EMBL/GenBank/DDBJ databases">
        <authorList>
            <person name="King R."/>
        </authorList>
    </citation>
    <scope>NUCLEOTIDE SEQUENCE</scope>
</reference>
<comment type="subcellular location">
    <subcellularLocation>
        <location evidence="1">Cell membrane</location>
        <topology evidence="1">Lipid-anchor</topology>
        <topology evidence="1">GPI-anchor</topology>
    </subcellularLocation>
</comment>
<keyword evidence="5" id="KW-0336">GPI-anchor</keyword>
<feature type="signal peptide" evidence="16">
    <location>
        <begin position="1"/>
        <end position="20"/>
    </location>
</feature>
<dbReference type="AlphaFoldDB" id="A0A9P0BIG6"/>
<evidence type="ECO:0000256" key="15">
    <source>
        <dbReference type="RuleBase" id="RU003946"/>
    </source>
</evidence>
<feature type="binding site" evidence="14">
    <location>
        <position position="395"/>
    </location>
    <ligand>
        <name>Zn(2+)</name>
        <dbReference type="ChEBI" id="CHEBI:29105"/>
        <label>2</label>
    </ligand>
</feature>
<dbReference type="EMBL" id="OV121140">
    <property type="protein sequence ID" value="CAH0563869.1"/>
    <property type="molecule type" value="Genomic_DNA"/>
</dbReference>
<dbReference type="GO" id="GO:0098552">
    <property type="term" value="C:side of membrane"/>
    <property type="evidence" value="ECO:0007669"/>
    <property type="project" value="UniProtKB-KW"/>
</dbReference>
<feature type="binding site" evidence="14">
    <location>
        <position position="82"/>
    </location>
    <ligand>
        <name>Zn(2+)</name>
        <dbReference type="ChEBI" id="CHEBI:29105"/>
        <label>2</label>
    </ligand>
</feature>
<evidence type="ECO:0000256" key="13">
    <source>
        <dbReference type="PIRSR" id="PIRSR601952-1"/>
    </source>
</evidence>
<evidence type="ECO:0000256" key="4">
    <source>
        <dbReference type="ARBA" id="ARBA00022475"/>
    </source>
</evidence>
<feature type="binding site" evidence="14">
    <location>
        <position position="394"/>
    </location>
    <ligand>
        <name>Zn(2+)</name>
        <dbReference type="ChEBI" id="CHEBI:29105"/>
        <label>2</label>
    </ligand>
</feature>
<evidence type="ECO:0000313" key="18">
    <source>
        <dbReference type="Proteomes" id="UP001154078"/>
    </source>
</evidence>
<keyword evidence="4" id="KW-1003">Cell membrane</keyword>
<evidence type="ECO:0000256" key="5">
    <source>
        <dbReference type="ARBA" id="ARBA00022622"/>
    </source>
</evidence>
<feature type="chain" id="PRO_5040248714" description="alkaline phosphatase" evidence="16">
    <location>
        <begin position="21"/>
        <end position="519"/>
    </location>
</feature>
<feature type="binding site" evidence="14">
    <location>
        <position position="357"/>
    </location>
    <ligand>
        <name>Zn(2+)</name>
        <dbReference type="ChEBI" id="CHEBI:29105"/>
        <label>2</label>
    </ligand>
</feature>
<protein>
    <recommendedName>
        <fullName evidence="3">alkaline phosphatase</fullName>
        <ecNumber evidence="3">3.1.3.1</ecNumber>
    </recommendedName>
</protein>
<keyword evidence="11" id="KW-0325">Glycoprotein</keyword>
<evidence type="ECO:0000256" key="16">
    <source>
        <dbReference type="SAM" id="SignalP"/>
    </source>
</evidence>
<evidence type="ECO:0000256" key="8">
    <source>
        <dbReference type="ARBA" id="ARBA00022833"/>
    </source>
</evidence>
<keyword evidence="7" id="KW-0378">Hydrolase</keyword>
<keyword evidence="10" id="KW-0472">Membrane</keyword>
<evidence type="ECO:0000313" key="17">
    <source>
        <dbReference type="EMBL" id="CAH0563869.1"/>
    </source>
</evidence>
<evidence type="ECO:0000256" key="11">
    <source>
        <dbReference type="ARBA" id="ARBA00023180"/>
    </source>
</evidence>
<dbReference type="PANTHER" id="PTHR11596">
    <property type="entry name" value="ALKALINE PHOSPHATASE"/>
    <property type="match status" value="1"/>
</dbReference>
<dbReference type="Gene3D" id="3.40.720.10">
    <property type="entry name" value="Alkaline Phosphatase, subunit A"/>
    <property type="match status" value="1"/>
</dbReference>
<evidence type="ECO:0000256" key="3">
    <source>
        <dbReference type="ARBA" id="ARBA00012647"/>
    </source>
</evidence>
<dbReference type="FunFam" id="3.40.720.10:FF:000008">
    <property type="entry name" value="Alkaline phosphatase"/>
    <property type="match status" value="1"/>
</dbReference>
<dbReference type="InterPro" id="IPR001952">
    <property type="entry name" value="Alkaline_phosphatase"/>
</dbReference>
<keyword evidence="8 14" id="KW-0862">Zinc</keyword>
<keyword evidence="18" id="KW-1185">Reference proteome</keyword>
<evidence type="ECO:0000256" key="9">
    <source>
        <dbReference type="ARBA" id="ARBA00022842"/>
    </source>
</evidence>
<evidence type="ECO:0000256" key="12">
    <source>
        <dbReference type="ARBA" id="ARBA00023288"/>
    </source>
</evidence>
<dbReference type="Pfam" id="PF00245">
    <property type="entry name" value="Alk_phosphatase"/>
    <property type="match status" value="1"/>
</dbReference>
<dbReference type="GO" id="GO:0004035">
    <property type="term" value="F:alkaline phosphatase activity"/>
    <property type="evidence" value="ECO:0007669"/>
    <property type="project" value="UniProtKB-EC"/>
</dbReference>
<comment type="similarity">
    <text evidence="2 15">Belongs to the alkaline phosphatase family.</text>
</comment>
<feature type="binding site" evidence="14">
    <location>
        <position position="470"/>
    </location>
    <ligand>
        <name>Zn(2+)</name>
        <dbReference type="ChEBI" id="CHEBI:29105"/>
        <label>2</label>
    </ligand>
</feature>
<dbReference type="Proteomes" id="UP001154078">
    <property type="component" value="Chromosome 9"/>
</dbReference>
<accession>A0A9P0BIG6</accession>
<feature type="binding site" evidence="14">
    <location>
        <position position="348"/>
    </location>
    <ligand>
        <name>Mg(2+)</name>
        <dbReference type="ChEBI" id="CHEBI:18420"/>
    </ligand>
</feature>
<evidence type="ECO:0000256" key="6">
    <source>
        <dbReference type="ARBA" id="ARBA00022723"/>
    </source>
</evidence>
<keyword evidence="12" id="KW-0449">Lipoprotein</keyword>
<keyword evidence="6 14" id="KW-0479">Metal-binding</keyword>
<sequence length="519" mass="58156">MLLNLICVFLLCFFIDGVWSQFEGDDFEPYPNNKASHRPTQEIFEEYEIDYWRKNALNAINERLHRKINKNVAKNVILFLGDGMSFPTISAARVFMGGEEKKLAFEKFPHTAISKTYCVDHQTPDSACSATAYLCGVKAKLGTIGVGPAVVKQNCTLMNKKENHVDSIARWFQIKGKKTGLVTTTRVTHASPAAIYAHTAARQWESDTNVLNYKEDPKMCEDIAHQLVHGDTGGNLNVVFGGGRRMFLPKEFTDEEGEAGYRSDRVNLVEEWKNLRKDRGDVCEYVWNSTGLANLADDTEYVLGLFDTNHLPYNLERNKTKTPSLVEMTESAIRLLQKKNKGFFLFVEGGKIDLAHHESWARKALDETLEFSKAIQKAVDITNEKDTLILVTADHAHTMSMSGHAERGSDVFGYAGLGIDAIPYPILNYANGAGYKPYAEDGKRYLPSREELKKLDYRVPSNVPLRFETHGADDVPIYARGPMSHLFSGVMEENVIPHLLGVAACVSNDINCDEVDKLA</sequence>
<dbReference type="InterPro" id="IPR017850">
    <property type="entry name" value="Alkaline_phosphatase_core_sf"/>
</dbReference>
<evidence type="ECO:0000256" key="2">
    <source>
        <dbReference type="ARBA" id="ARBA00005984"/>
    </source>
</evidence>